<sequence>MHLVCSTSNLTDFAVSTESDILGLSLTCVNHLHRDPYIMLLEEIQQSLDWVCGGVDPNLEGNGGPACVQFLPPVQRLLETLLIAFIALLEMAVTWPHLKVPSHTEHNSGGAERPMKKVLLVLLCLTLGVEIGLKFASRTIIYILNPCHMLSIVQIYLLAAPPSKTVAVVFRMQMVALHGPFLALVLPVLNTRLLPCETMVYWLQHILIYFVIPPYLMKIGGVYTTEPLSKFSWCMFTTGFMFLYHLVFLQALGMLLEVNLNNVICPATSDPFYGRWYRMCALIHQHALVPVHEKIYTFFALLLLPRRNQACNGEIMHKEE</sequence>
<accession>A0A2G8K4X7</accession>
<gene>
    <name evidence="2" type="ORF">BSL78_20076</name>
</gene>
<dbReference type="OrthoDB" id="17328at2759"/>
<evidence type="ECO:0000313" key="2">
    <source>
        <dbReference type="EMBL" id="PIK43070.1"/>
    </source>
</evidence>
<reference evidence="2 3" key="1">
    <citation type="journal article" date="2017" name="PLoS Biol.">
        <title>The sea cucumber genome provides insights into morphological evolution and visceral regeneration.</title>
        <authorList>
            <person name="Zhang X."/>
            <person name="Sun L."/>
            <person name="Yuan J."/>
            <person name="Sun Y."/>
            <person name="Gao Y."/>
            <person name="Zhang L."/>
            <person name="Li S."/>
            <person name="Dai H."/>
            <person name="Hamel J.F."/>
            <person name="Liu C."/>
            <person name="Yu Y."/>
            <person name="Liu S."/>
            <person name="Lin W."/>
            <person name="Guo K."/>
            <person name="Jin S."/>
            <person name="Xu P."/>
            <person name="Storey K.B."/>
            <person name="Huan P."/>
            <person name="Zhang T."/>
            <person name="Zhou Y."/>
            <person name="Zhang J."/>
            <person name="Lin C."/>
            <person name="Li X."/>
            <person name="Xing L."/>
            <person name="Huo D."/>
            <person name="Sun M."/>
            <person name="Wang L."/>
            <person name="Mercier A."/>
            <person name="Li F."/>
            <person name="Yang H."/>
            <person name="Xiang J."/>
        </authorList>
    </citation>
    <scope>NUCLEOTIDE SEQUENCE [LARGE SCALE GENOMIC DNA]</scope>
    <source>
        <strain evidence="2">Shaxun</strain>
        <tissue evidence="2">Muscle</tissue>
    </source>
</reference>
<dbReference type="AlphaFoldDB" id="A0A2G8K4X7"/>
<feature type="transmembrane region" description="Helical" evidence="1">
    <location>
        <begin position="166"/>
        <end position="189"/>
    </location>
</feature>
<feature type="transmembrane region" description="Helical" evidence="1">
    <location>
        <begin position="118"/>
        <end position="135"/>
    </location>
</feature>
<dbReference type="EMBL" id="MRZV01000878">
    <property type="protein sequence ID" value="PIK43070.1"/>
    <property type="molecule type" value="Genomic_DNA"/>
</dbReference>
<feature type="transmembrane region" description="Helical" evidence="1">
    <location>
        <begin position="201"/>
        <end position="219"/>
    </location>
</feature>
<protein>
    <submittedName>
        <fullName evidence="2">Putative transmembrane protein</fullName>
    </submittedName>
</protein>
<keyword evidence="1" id="KW-0472">Membrane</keyword>
<evidence type="ECO:0000256" key="1">
    <source>
        <dbReference type="SAM" id="Phobius"/>
    </source>
</evidence>
<feature type="transmembrane region" description="Helical" evidence="1">
    <location>
        <begin position="231"/>
        <end position="256"/>
    </location>
</feature>
<organism evidence="2 3">
    <name type="scientific">Stichopus japonicus</name>
    <name type="common">Sea cucumber</name>
    <dbReference type="NCBI Taxonomy" id="307972"/>
    <lineage>
        <taxon>Eukaryota</taxon>
        <taxon>Metazoa</taxon>
        <taxon>Echinodermata</taxon>
        <taxon>Eleutherozoa</taxon>
        <taxon>Echinozoa</taxon>
        <taxon>Holothuroidea</taxon>
        <taxon>Aspidochirotacea</taxon>
        <taxon>Aspidochirotida</taxon>
        <taxon>Stichopodidae</taxon>
        <taxon>Apostichopus</taxon>
    </lineage>
</organism>
<dbReference type="Proteomes" id="UP000230750">
    <property type="component" value="Unassembled WGS sequence"/>
</dbReference>
<dbReference type="InterPro" id="IPR026508">
    <property type="entry name" value="TMEM164"/>
</dbReference>
<proteinExistence type="predicted"/>
<dbReference type="PANTHER" id="PTHR20948">
    <property type="entry name" value="TRANSMEMBRANE PROTEIN 164"/>
    <property type="match status" value="1"/>
</dbReference>
<dbReference type="Pfam" id="PF14808">
    <property type="entry name" value="TMEM164"/>
    <property type="match status" value="1"/>
</dbReference>
<keyword evidence="3" id="KW-1185">Reference proteome</keyword>
<evidence type="ECO:0000313" key="3">
    <source>
        <dbReference type="Proteomes" id="UP000230750"/>
    </source>
</evidence>
<keyword evidence="1 2" id="KW-0812">Transmembrane</keyword>
<dbReference type="STRING" id="307972.A0A2G8K4X7"/>
<dbReference type="PANTHER" id="PTHR20948:SF2">
    <property type="entry name" value="TRANSMEMBRANE PROTEIN 164"/>
    <property type="match status" value="1"/>
</dbReference>
<keyword evidence="1" id="KW-1133">Transmembrane helix</keyword>
<comment type="caution">
    <text evidence="2">The sequence shown here is derived from an EMBL/GenBank/DDBJ whole genome shotgun (WGS) entry which is preliminary data.</text>
</comment>
<name>A0A2G8K4X7_STIJA</name>